<dbReference type="AlphaFoldDB" id="A0A8X6NML6"/>
<gene>
    <name evidence="1" type="ORF">NPIL_209491</name>
</gene>
<dbReference type="EMBL" id="BMAW01011012">
    <property type="protein sequence ID" value="GFT21585.1"/>
    <property type="molecule type" value="Genomic_DNA"/>
</dbReference>
<protein>
    <submittedName>
        <fullName evidence="1">Uncharacterized protein</fullName>
    </submittedName>
</protein>
<accession>A0A8X6NML6</accession>
<comment type="caution">
    <text evidence="1">The sequence shown here is derived from an EMBL/GenBank/DDBJ whole genome shotgun (WGS) entry which is preliminary data.</text>
</comment>
<name>A0A8X6NML6_NEPPI</name>
<sequence>MSGGKRKYALLPPACHTCKAARALTNAAKHTALCRTRHETPRFAFAAGIPPALPRRATTRCRCFALPLHRALAPKKPAAHGRIRLQARLATRKSYNLQIIRGMLEVENKVLRQIEKKRPKNQRKA</sequence>
<organism evidence="1 2">
    <name type="scientific">Nephila pilipes</name>
    <name type="common">Giant wood spider</name>
    <name type="synonym">Nephila maculata</name>
    <dbReference type="NCBI Taxonomy" id="299642"/>
    <lineage>
        <taxon>Eukaryota</taxon>
        <taxon>Metazoa</taxon>
        <taxon>Ecdysozoa</taxon>
        <taxon>Arthropoda</taxon>
        <taxon>Chelicerata</taxon>
        <taxon>Arachnida</taxon>
        <taxon>Araneae</taxon>
        <taxon>Araneomorphae</taxon>
        <taxon>Entelegynae</taxon>
        <taxon>Araneoidea</taxon>
        <taxon>Nephilidae</taxon>
        <taxon>Nephila</taxon>
    </lineage>
</organism>
<proteinExistence type="predicted"/>
<keyword evidence="2" id="KW-1185">Reference proteome</keyword>
<dbReference type="Proteomes" id="UP000887013">
    <property type="component" value="Unassembled WGS sequence"/>
</dbReference>
<reference evidence="1" key="1">
    <citation type="submission" date="2020-08" db="EMBL/GenBank/DDBJ databases">
        <title>Multicomponent nature underlies the extraordinary mechanical properties of spider dragline silk.</title>
        <authorList>
            <person name="Kono N."/>
            <person name="Nakamura H."/>
            <person name="Mori M."/>
            <person name="Yoshida Y."/>
            <person name="Ohtoshi R."/>
            <person name="Malay A.D."/>
            <person name="Moran D.A.P."/>
            <person name="Tomita M."/>
            <person name="Numata K."/>
            <person name="Arakawa K."/>
        </authorList>
    </citation>
    <scope>NUCLEOTIDE SEQUENCE</scope>
</reference>
<evidence type="ECO:0000313" key="2">
    <source>
        <dbReference type="Proteomes" id="UP000887013"/>
    </source>
</evidence>
<evidence type="ECO:0000313" key="1">
    <source>
        <dbReference type="EMBL" id="GFT21585.1"/>
    </source>
</evidence>